<dbReference type="PANTHER" id="PTHR32089:SF112">
    <property type="entry name" value="LYSOZYME-LIKE PROTEIN-RELATED"/>
    <property type="match status" value="1"/>
</dbReference>
<evidence type="ECO:0000313" key="9">
    <source>
        <dbReference type="Proteomes" id="UP000298588"/>
    </source>
</evidence>
<proteinExistence type="inferred from homology"/>
<dbReference type="EMBL" id="CP039865">
    <property type="protein sequence ID" value="QCK88922.1"/>
    <property type="molecule type" value="Genomic_DNA"/>
</dbReference>
<keyword evidence="3 5" id="KW-0807">Transducer</keyword>
<keyword evidence="2" id="KW-0997">Cell inner membrane</keyword>
<dbReference type="AlphaFoldDB" id="A0A4D7QYL0"/>
<dbReference type="SMART" id="SM00283">
    <property type="entry name" value="MA"/>
    <property type="match status" value="1"/>
</dbReference>
<dbReference type="PROSITE" id="PS50111">
    <property type="entry name" value="CHEMOTAXIS_TRANSDUC_2"/>
    <property type="match status" value="1"/>
</dbReference>
<dbReference type="Pfam" id="PF00015">
    <property type="entry name" value="MCPsignal"/>
    <property type="match status" value="1"/>
</dbReference>
<dbReference type="OrthoDB" id="9814362at2"/>
<evidence type="ECO:0000313" key="8">
    <source>
        <dbReference type="EMBL" id="QCK88922.1"/>
    </source>
</evidence>
<dbReference type="GO" id="GO:0007165">
    <property type="term" value="P:signal transduction"/>
    <property type="evidence" value="ECO:0007669"/>
    <property type="project" value="UniProtKB-KW"/>
</dbReference>
<name>A0A4D7QYL0_9HYPH</name>
<keyword evidence="9" id="KW-1185">Reference proteome</keyword>
<dbReference type="InterPro" id="IPR004089">
    <property type="entry name" value="MCPsignal_dom"/>
</dbReference>
<dbReference type="GO" id="GO:0006935">
    <property type="term" value="P:chemotaxis"/>
    <property type="evidence" value="ECO:0007669"/>
    <property type="project" value="InterPro"/>
</dbReference>
<keyword evidence="2" id="KW-0472">Membrane</keyword>
<dbReference type="InterPro" id="IPR039379">
    <property type="entry name" value="Protoglobin_sensor_dom"/>
</dbReference>
<dbReference type="GO" id="GO:0019825">
    <property type="term" value="F:oxygen binding"/>
    <property type="evidence" value="ECO:0007669"/>
    <property type="project" value="InterPro"/>
</dbReference>
<sequence>MRFMRIDAATSEHLREFWKVVEPRLPEVLEAFYRHVMAEQQLAKMLGSDVPRLKTAQSSHWARLFGGKFDDAYMQSVRTIGRIHNKIGLEPRWYIGGYNFVLAHLSMLAVSTYKWRPAKLSAVLVAVNSAVMIDMDIAISVYQEEMLADRQRRQDKLTSAIADFNGMMSTSLATVGNAASSLQSTAGSLAANAEETTRQSTAVAAASEESASNVQTVAAATEELASSVQEIGRQVQQSTRIANQAVTQANESRFVINGLAETAQKIGDVINLIANIASQTNLLALNATIEAARAGEAGRGFAVVASEVKSLASQTAQATDDISQQVVAIQTVTQKSVGAITEIASTIEEISRIASAVALAVEQQDSAVQEIARNVQEAAHGTQEVSSNISGVSQAASETASTSTAVLTSADELSKQSALLRREIDRFFETIKAA</sequence>
<keyword evidence="2" id="KW-1003">Cell membrane</keyword>
<comment type="subcellular location">
    <subcellularLocation>
        <location evidence="1">Cell inner membrane</location>
        <topology evidence="1">Multi-pass membrane protein</topology>
    </subcellularLocation>
</comment>
<gene>
    <name evidence="8" type="ORF">E8L99_22870</name>
</gene>
<protein>
    <recommendedName>
        <fullName evidence="10">Chemotaxis protein</fullName>
    </recommendedName>
</protein>
<dbReference type="GO" id="GO:0004888">
    <property type="term" value="F:transmembrane signaling receptor activity"/>
    <property type="evidence" value="ECO:0007669"/>
    <property type="project" value="InterPro"/>
</dbReference>
<dbReference type="PROSITE" id="PS50192">
    <property type="entry name" value="T_SNARE"/>
    <property type="match status" value="1"/>
</dbReference>
<dbReference type="CDD" id="cd01068">
    <property type="entry name" value="globin_sensor"/>
    <property type="match status" value="1"/>
</dbReference>
<evidence type="ECO:0008006" key="10">
    <source>
        <dbReference type="Google" id="ProtNLM"/>
    </source>
</evidence>
<dbReference type="GO" id="GO:0020037">
    <property type="term" value="F:heme binding"/>
    <property type="evidence" value="ECO:0007669"/>
    <property type="project" value="InterPro"/>
</dbReference>
<dbReference type="Pfam" id="PF11563">
    <property type="entry name" value="Protoglobin"/>
    <property type="match status" value="1"/>
</dbReference>
<evidence type="ECO:0000259" key="6">
    <source>
        <dbReference type="PROSITE" id="PS50111"/>
    </source>
</evidence>
<feature type="domain" description="T-SNARE coiled-coil homology" evidence="7">
    <location>
        <begin position="330"/>
        <end position="392"/>
    </location>
</feature>
<evidence type="ECO:0000256" key="2">
    <source>
        <dbReference type="ARBA" id="ARBA00022519"/>
    </source>
</evidence>
<dbReference type="Proteomes" id="UP000298588">
    <property type="component" value="Chromosome"/>
</dbReference>
<dbReference type="InterPro" id="IPR009050">
    <property type="entry name" value="Globin-like_sf"/>
</dbReference>
<evidence type="ECO:0000256" key="4">
    <source>
        <dbReference type="ARBA" id="ARBA00029447"/>
    </source>
</evidence>
<evidence type="ECO:0000256" key="1">
    <source>
        <dbReference type="ARBA" id="ARBA00004429"/>
    </source>
</evidence>
<dbReference type="PANTHER" id="PTHR32089">
    <property type="entry name" value="METHYL-ACCEPTING CHEMOTAXIS PROTEIN MCPB"/>
    <property type="match status" value="1"/>
</dbReference>
<evidence type="ECO:0000259" key="7">
    <source>
        <dbReference type="PROSITE" id="PS50192"/>
    </source>
</evidence>
<dbReference type="InterPro" id="IPR044398">
    <property type="entry name" value="Globin-sensor_dom"/>
</dbReference>
<dbReference type="PRINTS" id="PR00260">
    <property type="entry name" value="CHEMTRNSDUCR"/>
</dbReference>
<reference evidence="8 9" key="1">
    <citation type="submission" date="2019-04" db="EMBL/GenBank/DDBJ databases">
        <title>Phreatobacter aquaticus sp. nov.</title>
        <authorList>
            <person name="Choi A."/>
            <person name="Baek K."/>
        </authorList>
    </citation>
    <scope>NUCLEOTIDE SEQUENCE [LARGE SCALE GENOMIC DNA]</scope>
    <source>
        <strain evidence="8 9">NMCR1094</strain>
    </source>
</reference>
<dbReference type="InterPro" id="IPR000727">
    <property type="entry name" value="T_SNARE_dom"/>
</dbReference>
<dbReference type="SUPFAM" id="SSF46458">
    <property type="entry name" value="Globin-like"/>
    <property type="match status" value="1"/>
</dbReference>
<evidence type="ECO:0000256" key="3">
    <source>
        <dbReference type="ARBA" id="ARBA00023224"/>
    </source>
</evidence>
<dbReference type="Gene3D" id="1.10.490.10">
    <property type="entry name" value="Globins"/>
    <property type="match status" value="1"/>
</dbReference>
<organism evidence="8 9">
    <name type="scientific">Phreatobacter aquaticus</name>
    <dbReference type="NCBI Taxonomy" id="2570229"/>
    <lineage>
        <taxon>Bacteria</taxon>
        <taxon>Pseudomonadati</taxon>
        <taxon>Pseudomonadota</taxon>
        <taxon>Alphaproteobacteria</taxon>
        <taxon>Hyphomicrobiales</taxon>
        <taxon>Phreatobacteraceae</taxon>
        <taxon>Phreatobacter</taxon>
    </lineage>
</organism>
<comment type="similarity">
    <text evidence="4">Belongs to the methyl-accepting chemotaxis (MCP) protein family.</text>
</comment>
<dbReference type="Gene3D" id="1.10.287.950">
    <property type="entry name" value="Methyl-accepting chemotaxis protein"/>
    <property type="match status" value="1"/>
</dbReference>
<dbReference type="KEGG" id="paqt:E8L99_22870"/>
<dbReference type="SUPFAM" id="SSF58104">
    <property type="entry name" value="Methyl-accepting chemotaxis protein (MCP) signaling domain"/>
    <property type="match status" value="1"/>
</dbReference>
<dbReference type="GO" id="GO:0005886">
    <property type="term" value="C:plasma membrane"/>
    <property type="evidence" value="ECO:0007669"/>
    <property type="project" value="UniProtKB-SubCell"/>
</dbReference>
<accession>A0A4D7QYL0</accession>
<dbReference type="InterPro" id="IPR012292">
    <property type="entry name" value="Globin/Proto"/>
</dbReference>
<feature type="domain" description="Methyl-accepting transducer" evidence="6">
    <location>
        <begin position="178"/>
        <end position="414"/>
    </location>
</feature>
<evidence type="ECO:0000256" key="5">
    <source>
        <dbReference type="PROSITE-ProRule" id="PRU00284"/>
    </source>
</evidence>
<dbReference type="InterPro" id="IPR004090">
    <property type="entry name" value="Chemotax_Me-accpt_rcpt"/>
</dbReference>